<dbReference type="Gene3D" id="3.20.20.80">
    <property type="entry name" value="Glycosidases"/>
    <property type="match status" value="1"/>
</dbReference>
<sequence>MSSFSYLKPAGLLLTSSIIDPGLYYFWFPFSPCTAVMFFAHCLAVAMLAVAGAMQTHAKAVFAHFIVGNSASSTPADWNDDINKAKAAGIDGFALNIAPGVSYTNTQLTNAYQAANAIGGFSLFLSFDYLATGPWVASDVINTIETYAGNPSQYRYNNQPLVSTFEGTNNIGDWPNIKAATGCFFVPDWTSLGPAGFQNQAGTADGAFSWDAWPQYPNAEVQSDEAWRSALGSKPYMMGVPPWFYTNLPGKNWLWPSNDLWYNRWQQAIQYQPELVEIISWNDYGESHYIGPIRSPGIPSGAARYVDNMPHDDWRAFLPFYIAAYKNGNTSVPAIPSEKLIYYYRLNPATSCSDGGTTGNSAPDGQTTYPAAQAEPDVIGLDVVVQSPADVQVQIRGGVTTSLRATNAGINHFDVPFNGQLGVVAFSVSRNGQGVLGSTGPAITTNCVDGLVNWNVYVGGSG</sequence>
<dbReference type="Pfam" id="PF03659">
    <property type="entry name" value="Glyco_hydro_71"/>
    <property type="match status" value="1"/>
</dbReference>
<dbReference type="Proteomes" id="UP000324767">
    <property type="component" value="Unassembled WGS sequence"/>
</dbReference>
<keyword evidence="1" id="KW-1133">Transmembrane helix</keyword>
<comment type="caution">
    <text evidence="2">The sequence shown here is derived from an EMBL/GenBank/DDBJ whole genome shotgun (WGS) entry which is preliminary data.</text>
</comment>
<accession>A0A5M8Q5C7</accession>
<dbReference type="InterPro" id="IPR005197">
    <property type="entry name" value="Glyco_hydro_71"/>
</dbReference>
<dbReference type="EMBL" id="VXIT01000001">
    <property type="protein sequence ID" value="KAA6416299.1"/>
    <property type="molecule type" value="Genomic_DNA"/>
</dbReference>
<keyword evidence="1" id="KW-0472">Membrane</keyword>
<keyword evidence="1" id="KW-0812">Transmembrane</keyword>
<evidence type="ECO:0000256" key="1">
    <source>
        <dbReference type="SAM" id="Phobius"/>
    </source>
</evidence>
<gene>
    <name evidence="2" type="ORF">FRX48_01019</name>
</gene>
<evidence type="ECO:0008006" key="4">
    <source>
        <dbReference type="Google" id="ProtNLM"/>
    </source>
</evidence>
<dbReference type="AlphaFoldDB" id="A0A5M8Q5C7"/>
<dbReference type="OrthoDB" id="3257981at2759"/>
<name>A0A5M8Q5C7_9LECA</name>
<feature type="transmembrane region" description="Helical" evidence="1">
    <location>
        <begin position="24"/>
        <end position="50"/>
    </location>
</feature>
<reference evidence="2 3" key="1">
    <citation type="submission" date="2019-09" db="EMBL/GenBank/DDBJ databases">
        <title>The hologenome of the rock-dwelling lichen Lasallia pustulata.</title>
        <authorList>
            <person name="Greshake Tzovaras B."/>
            <person name="Segers F."/>
            <person name="Bicker A."/>
            <person name="Dal Grande F."/>
            <person name="Otte J."/>
            <person name="Hankeln T."/>
            <person name="Schmitt I."/>
            <person name="Ebersberger I."/>
        </authorList>
    </citation>
    <scope>NUCLEOTIDE SEQUENCE [LARGE SCALE GENOMIC DNA]</scope>
    <source>
        <strain evidence="2">A1-1</strain>
    </source>
</reference>
<evidence type="ECO:0000313" key="2">
    <source>
        <dbReference type="EMBL" id="KAA6416299.1"/>
    </source>
</evidence>
<proteinExistence type="predicted"/>
<organism evidence="2 3">
    <name type="scientific">Lasallia pustulata</name>
    <dbReference type="NCBI Taxonomy" id="136370"/>
    <lineage>
        <taxon>Eukaryota</taxon>
        <taxon>Fungi</taxon>
        <taxon>Dikarya</taxon>
        <taxon>Ascomycota</taxon>
        <taxon>Pezizomycotina</taxon>
        <taxon>Lecanoromycetes</taxon>
        <taxon>OSLEUM clade</taxon>
        <taxon>Umbilicariomycetidae</taxon>
        <taxon>Umbilicariales</taxon>
        <taxon>Umbilicariaceae</taxon>
        <taxon>Lasallia</taxon>
    </lineage>
</organism>
<evidence type="ECO:0000313" key="3">
    <source>
        <dbReference type="Proteomes" id="UP000324767"/>
    </source>
</evidence>
<protein>
    <recommendedName>
        <fullName evidence="4">Glycoside hydrolase family 71</fullName>
    </recommendedName>
</protein>
<dbReference type="CDD" id="cd11577">
    <property type="entry name" value="GH71"/>
    <property type="match status" value="1"/>
</dbReference>
<dbReference type="GO" id="GO:0051118">
    <property type="term" value="F:glucan endo-1,3-alpha-glucosidase activity"/>
    <property type="evidence" value="ECO:0007669"/>
    <property type="project" value="InterPro"/>
</dbReference>